<dbReference type="RefSeq" id="WP_098039341.1">
    <property type="nucleotide sequence ID" value="NZ_CWGJ01000028.1"/>
</dbReference>
<dbReference type="AlphaFoldDB" id="A0A0H5E801"/>
<accession>A0A0H5E801</accession>
<sequence>MSISLNTWGIRSINRETFNIKPNDSLYMPIQVRNVAITAMRIWNIVMNILGYIPGVQIVSGALRIVAGIAIAGFTAAIGEREATCGPIIGRWYDEAINTGMAQIVRGALEALIPFGFIANASLDIIATPLNIYKEICPPPRSVPADRETLFVQAAPYPDIIYPVPLGILHLA</sequence>
<proteinExistence type="predicted"/>
<reference evidence="2" key="1">
    <citation type="submission" date="2015-06" db="EMBL/GenBank/DDBJ databases">
        <authorList>
            <person name="Bertelli C."/>
        </authorList>
    </citation>
    <scope>NUCLEOTIDE SEQUENCE [LARGE SCALE GENOMIC DNA]</scope>
    <source>
        <strain evidence="2">CRIB-30</strain>
    </source>
</reference>
<name>A0A0H5E801_9BACT</name>
<gene>
    <name evidence="1" type="ORF">ELAC_2154</name>
</gene>
<keyword evidence="2" id="KW-1185">Reference proteome</keyword>
<protein>
    <submittedName>
        <fullName evidence="1">Uncharacterized protein</fullName>
    </submittedName>
</protein>
<evidence type="ECO:0000313" key="1">
    <source>
        <dbReference type="EMBL" id="CRX39475.1"/>
    </source>
</evidence>
<dbReference type="EMBL" id="CWGJ01000028">
    <property type="protein sequence ID" value="CRX39475.1"/>
    <property type="molecule type" value="Genomic_DNA"/>
</dbReference>
<evidence type="ECO:0000313" key="2">
    <source>
        <dbReference type="Proteomes" id="UP000220251"/>
    </source>
</evidence>
<organism evidence="1 2">
    <name type="scientific">Estrella lausannensis</name>
    <dbReference type="NCBI Taxonomy" id="483423"/>
    <lineage>
        <taxon>Bacteria</taxon>
        <taxon>Pseudomonadati</taxon>
        <taxon>Chlamydiota</taxon>
        <taxon>Chlamydiia</taxon>
        <taxon>Parachlamydiales</taxon>
        <taxon>Candidatus Criblamydiaceae</taxon>
        <taxon>Estrella</taxon>
    </lineage>
</organism>
<dbReference type="OrthoDB" id="21186at2"/>
<dbReference type="Proteomes" id="UP000220251">
    <property type="component" value="Unassembled WGS sequence"/>
</dbReference>